<organism evidence="8 9">
    <name type="scientific">Streptomyces clavuligerus</name>
    <dbReference type="NCBI Taxonomy" id="1901"/>
    <lineage>
        <taxon>Bacteria</taxon>
        <taxon>Bacillati</taxon>
        <taxon>Actinomycetota</taxon>
        <taxon>Actinomycetes</taxon>
        <taxon>Kitasatosporales</taxon>
        <taxon>Streptomycetaceae</taxon>
        <taxon>Streptomyces</taxon>
    </lineage>
</organism>
<sequence>MNITRRNGVTALTGAALAAALALTGCSSTTSTSPRKAPAGDTSSRLPAAEGRTSYPLTLASPFGETVLKKRPERIAAVVPNAIDTELLLSLGVTPVLSSSFVGEGGYLREHGAGSIATYAFAMGEKVPVEAVAASDPDLIVAVGWTDGLGGVRLADHYDRLAAIAPVVTSPDTASQLLIPWQDSVRVLGEVLDLADAARRVVDEHEKRFARIREQHPEFAGLTATWAINYGAANGLQYLSRPGSAPEAFLGELGFARNPGAREFAREATVSDELLSKIDADVLLLGQSAAAHDREMRELTGRGLFRNLGAVSSGNFVQLPPKTDDGGDLLWAISSGGPIGNTWAAEHLVPLIADAL</sequence>
<dbReference type="PANTHER" id="PTHR30532">
    <property type="entry name" value="IRON III DICITRATE-BINDING PERIPLASMIC PROTEIN"/>
    <property type="match status" value="1"/>
</dbReference>
<dbReference type="Pfam" id="PF01497">
    <property type="entry name" value="Peripla_BP_2"/>
    <property type="match status" value="1"/>
</dbReference>
<dbReference type="Gene3D" id="3.40.50.1980">
    <property type="entry name" value="Nitrogenase molybdenum iron protein domain"/>
    <property type="match status" value="2"/>
</dbReference>
<evidence type="ECO:0000259" key="7">
    <source>
        <dbReference type="PROSITE" id="PS50983"/>
    </source>
</evidence>
<dbReference type="PANTHER" id="PTHR30532:SF24">
    <property type="entry name" value="FERRIC ENTEROBACTIN-BINDING PERIPLASMIC PROTEIN FEPB"/>
    <property type="match status" value="1"/>
</dbReference>
<dbReference type="eggNOG" id="COG0614">
    <property type="taxonomic scope" value="Bacteria"/>
</dbReference>
<keyword evidence="3" id="KW-0813">Transport</keyword>
<reference evidence="8 9" key="1">
    <citation type="journal article" date="2010" name="Genome Biol. Evol.">
        <title>The sequence of a 1.8-mb bacterial linear plasmid reveals a rich evolutionary reservoir of secondary metabolic pathways.</title>
        <authorList>
            <person name="Medema M.H."/>
            <person name="Trefzer A."/>
            <person name="Kovalchuk A."/>
            <person name="van den Berg M."/>
            <person name="Mueller U."/>
            <person name="Heijne W."/>
            <person name="Wu L."/>
            <person name="Alam M.T."/>
            <person name="Ronning C.M."/>
            <person name="Nierman W.C."/>
            <person name="Bovenberg R.A.L."/>
            <person name="Breitling R."/>
            <person name="Takano E."/>
        </authorList>
    </citation>
    <scope>NUCLEOTIDE SEQUENCE [LARGE SCALE GENOMIC DNA]</scope>
    <source>
        <strain evidence="9">ATCC 27064 / DSM 738 / JCM 4710 / NBRC 13307 / NCIMB 12785 / NRRL 3585 / VKM Ac-602</strain>
    </source>
</reference>
<feature type="chain" id="PRO_5039557849" evidence="6">
    <location>
        <begin position="19"/>
        <end position="356"/>
    </location>
</feature>
<dbReference type="GO" id="GO:0030288">
    <property type="term" value="C:outer membrane-bounded periplasmic space"/>
    <property type="evidence" value="ECO:0007669"/>
    <property type="project" value="TreeGrafter"/>
</dbReference>
<dbReference type="InterPro" id="IPR002491">
    <property type="entry name" value="ABC_transptr_periplasmic_BD"/>
</dbReference>
<dbReference type="GeneID" id="93732902"/>
<evidence type="ECO:0000313" key="9">
    <source>
        <dbReference type="Proteomes" id="UP000002357"/>
    </source>
</evidence>
<dbReference type="PROSITE" id="PS51257">
    <property type="entry name" value="PROKAR_LIPOPROTEIN"/>
    <property type="match status" value="1"/>
</dbReference>
<accession>E2Q8E4</accession>
<evidence type="ECO:0000256" key="1">
    <source>
        <dbReference type="ARBA" id="ARBA00004196"/>
    </source>
</evidence>
<feature type="domain" description="Fe/B12 periplasmic-binding" evidence="7">
    <location>
        <begin position="74"/>
        <end position="356"/>
    </location>
</feature>
<dbReference type="InterPro" id="IPR051313">
    <property type="entry name" value="Bact_iron-sidero_bind"/>
</dbReference>
<dbReference type="RefSeq" id="WP_003959493.1">
    <property type="nucleotide sequence ID" value="NZ_CM000913.1"/>
</dbReference>
<name>E2Q8E4_STRCL</name>
<evidence type="ECO:0000256" key="3">
    <source>
        <dbReference type="ARBA" id="ARBA00022448"/>
    </source>
</evidence>
<keyword evidence="4 6" id="KW-0732">Signal</keyword>
<dbReference type="KEGG" id="sclf:BB341_25805"/>
<evidence type="ECO:0000256" key="2">
    <source>
        <dbReference type="ARBA" id="ARBA00008814"/>
    </source>
</evidence>
<evidence type="ECO:0000256" key="6">
    <source>
        <dbReference type="SAM" id="SignalP"/>
    </source>
</evidence>
<dbReference type="OrthoDB" id="1846031at2"/>
<evidence type="ECO:0000256" key="4">
    <source>
        <dbReference type="ARBA" id="ARBA00022729"/>
    </source>
</evidence>
<dbReference type="SUPFAM" id="SSF53807">
    <property type="entry name" value="Helical backbone' metal receptor"/>
    <property type="match status" value="1"/>
</dbReference>
<keyword evidence="9" id="KW-1185">Reference proteome</keyword>
<evidence type="ECO:0000256" key="5">
    <source>
        <dbReference type="SAM" id="MobiDB-lite"/>
    </source>
</evidence>
<dbReference type="Proteomes" id="UP000002357">
    <property type="component" value="Chromosome"/>
</dbReference>
<gene>
    <name evidence="8" type="ORF">SCLAV_0400</name>
</gene>
<dbReference type="AlphaFoldDB" id="E2Q8E4"/>
<proteinExistence type="inferred from homology"/>
<feature type="region of interest" description="Disordered" evidence="5">
    <location>
        <begin position="27"/>
        <end position="51"/>
    </location>
</feature>
<comment type="subcellular location">
    <subcellularLocation>
        <location evidence="1">Cell envelope</location>
    </subcellularLocation>
</comment>
<protein>
    <submittedName>
        <fullName evidence="8">Putative ABC transporter substrate-binding protein</fullName>
    </submittedName>
</protein>
<dbReference type="InterPro" id="IPR006311">
    <property type="entry name" value="TAT_signal"/>
</dbReference>
<feature type="signal peptide" evidence="6">
    <location>
        <begin position="1"/>
        <end position="18"/>
    </location>
</feature>
<comment type="similarity">
    <text evidence="2">Belongs to the bacterial solute-binding protein 8 family.</text>
</comment>
<dbReference type="PROSITE" id="PS50983">
    <property type="entry name" value="FE_B12_PBP"/>
    <property type="match status" value="1"/>
</dbReference>
<evidence type="ECO:0000313" key="8">
    <source>
        <dbReference type="EMBL" id="EFG05476.1"/>
    </source>
</evidence>
<dbReference type="PROSITE" id="PS51318">
    <property type="entry name" value="TAT"/>
    <property type="match status" value="1"/>
</dbReference>
<dbReference type="GO" id="GO:1901678">
    <property type="term" value="P:iron coordination entity transport"/>
    <property type="evidence" value="ECO:0007669"/>
    <property type="project" value="UniProtKB-ARBA"/>
</dbReference>
<dbReference type="EMBL" id="CM000913">
    <property type="protein sequence ID" value="EFG05476.1"/>
    <property type="molecule type" value="Genomic_DNA"/>
</dbReference>
<dbReference type="STRING" id="1901.BB341_25805"/>